<accession>A0A8X6RPH4</accession>
<name>A0A8X6RPH4_TRICX</name>
<reference evidence="2" key="1">
    <citation type="submission" date="2020-08" db="EMBL/GenBank/DDBJ databases">
        <title>Multicomponent nature underlies the extraordinary mechanical properties of spider dragline silk.</title>
        <authorList>
            <person name="Kono N."/>
            <person name="Nakamura H."/>
            <person name="Mori M."/>
            <person name="Yoshida Y."/>
            <person name="Ohtoshi R."/>
            <person name="Malay A.D."/>
            <person name="Moran D.A.P."/>
            <person name="Tomita M."/>
            <person name="Numata K."/>
            <person name="Arakawa K."/>
        </authorList>
    </citation>
    <scope>NUCLEOTIDE SEQUENCE</scope>
</reference>
<organism evidence="2 3">
    <name type="scientific">Trichonephila clavipes</name>
    <name type="common">Golden silk orbweaver</name>
    <name type="synonym">Nephila clavipes</name>
    <dbReference type="NCBI Taxonomy" id="2585209"/>
    <lineage>
        <taxon>Eukaryota</taxon>
        <taxon>Metazoa</taxon>
        <taxon>Ecdysozoa</taxon>
        <taxon>Arthropoda</taxon>
        <taxon>Chelicerata</taxon>
        <taxon>Arachnida</taxon>
        <taxon>Araneae</taxon>
        <taxon>Araneomorphae</taxon>
        <taxon>Entelegynae</taxon>
        <taxon>Araneoidea</taxon>
        <taxon>Nephilidae</taxon>
        <taxon>Trichonephila</taxon>
    </lineage>
</organism>
<evidence type="ECO:0000313" key="2">
    <source>
        <dbReference type="EMBL" id="GFX97945.1"/>
    </source>
</evidence>
<protein>
    <submittedName>
        <fullName evidence="2">Uncharacterized protein</fullName>
    </submittedName>
</protein>
<feature type="region of interest" description="Disordered" evidence="1">
    <location>
        <begin position="1"/>
        <end position="26"/>
    </location>
</feature>
<feature type="compositionally biased region" description="Basic and acidic residues" evidence="1">
    <location>
        <begin position="10"/>
        <end position="19"/>
    </location>
</feature>
<dbReference type="EMBL" id="BMAU01021201">
    <property type="protein sequence ID" value="GFX97945.1"/>
    <property type="molecule type" value="Genomic_DNA"/>
</dbReference>
<evidence type="ECO:0000256" key="1">
    <source>
        <dbReference type="SAM" id="MobiDB-lite"/>
    </source>
</evidence>
<dbReference type="Proteomes" id="UP000887159">
    <property type="component" value="Unassembled WGS sequence"/>
</dbReference>
<proteinExistence type="predicted"/>
<dbReference type="AlphaFoldDB" id="A0A8X6RPH4"/>
<comment type="caution">
    <text evidence="2">The sequence shown here is derived from an EMBL/GenBank/DDBJ whole genome shotgun (WGS) entry which is preliminary data.</text>
</comment>
<keyword evidence="3" id="KW-1185">Reference proteome</keyword>
<sequence>MDALQTTRNVSKEREESPKTETAPENVEQVCGCLAIEGTLGPYKPLTDHPSRNGIIKEIVTSRPSSNRESWCLI</sequence>
<gene>
    <name evidence="2" type="ORF">TNCV_4905961</name>
</gene>
<evidence type="ECO:0000313" key="3">
    <source>
        <dbReference type="Proteomes" id="UP000887159"/>
    </source>
</evidence>